<sequence length="222" mass="23980">MIASALTETVTVRDLLYCDAAVEPTRALTDSLHQSGTVNNLVARFPGVTPLVEGEVARQTAEQLSLSLLDLAVEGWKKFDELVAAARRTRDNAAARETVKLATHKIEFSHPWTVQVFVNGKPAGTVEVELTVCFDMDLVVLVVQQGRIAAVESGRCSITAALEIARTEVIKRQARFDLRLRISFGHGLILAGPGAHGVPAQPAGLVNAQPPPANGYRYPVHR</sequence>
<proteinExistence type="predicted"/>
<dbReference type="AlphaFoldDB" id="A0A8H2JA45"/>
<organism evidence="2">
    <name type="scientific">Mycolicibacterium mucogenicum DSM 44124</name>
    <dbReference type="NCBI Taxonomy" id="1226753"/>
    <lineage>
        <taxon>Bacteria</taxon>
        <taxon>Bacillati</taxon>
        <taxon>Actinomycetota</taxon>
        <taxon>Actinomycetes</taxon>
        <taxon>Mycobacteriales</taxon>
        <taxon>Mycobacteriaceae</taxon>
        <taxon>Mycolicibacterium</taxon>
    </lineage>
</organism>
<dbReference type="Proteomes" id="UP000309231">
    <property type="component" value="Chromosome"/>
</dbReference>
<reference evidence="1 3" key="2">
    <citation type="journal article" date="2019" name="BMC Evol. Biol.">
        <title>Comparative genomics of Mycobacterium mucogenicum and Mycobacterium neoaurum clade members emphasizing tRNA and non-coding RNA.</title>
        <authorList>
            <person name="Behra P.R.K."/>
            <person name="Pettersson B.M.F."/>
            <person name="Das S."/>
            <person name="Dasgupta S."/>
            <person name="Kirsebom L.A."/>
        </authorList>
    </citation>
    <scope>NUCLEOTIDE SEQUENCE [LARGE SCALE GENOMIC DNA]</scope>
    <source>
        <strain evidence="1 3">DSM 44124</strain>
    </source>
</reference>
<reference evidence="1 3" key="3">
    <citation type="journal article" date="2019" name="Sci. Rep.">
        <title>Insight into the biology of Mycobacterium mucogenicum and Mycobacterium neoaurum clade members.</title>
        <authorList>
            <person name="Behra P.R.K."/>
            <person name="Pettersson B.M.F."/>
            <person name="Ramesh M."/>
            <person name="Dasgupta S."/>
            <person name="Kirsebom L.A."/>
        </authorList>
    </citation>
    <scope>NUCLEOTIDE SEQUENCE [LARGE SCALE GENOMIC DNA]</scope>
    <source>
        <strain evidence="1 3">DSM 44124</strain>
    </source>
</reference>
<dbReference type="RefSeq" id="WP_204814793.1">
    <property type="nucleotide sequence ID" value="NZ_CP062008.1"/>
</dbReference>
<reference evidence="2" key="1">
    <citation type="submission" date="2018-01" db="EMBL/GenBank/DDBJ databases">
        <title>Comparative genomics of Mycobacterium mucogenicum and Mycobacterium neoaurum clade members emphasizing tRNA and non-coding RNA.</title>
        <authorList>
            <person name="Behra P.R.K."/>
            <person name="Pettersson B.M.F."/>
            <person name="Das S."/>
            <person name="Dasgupta S."/>
            <person name="Kirsebom L.A."/>
        </authorList>
    </citation>
    <scope>NUCLEOTIDE SEQUENCE</scope>
    <source>
        <strain evidence="2">DSM 44124</strain>
    </source>
</reference>
<evidence type="ECO:0000313" key="2">
    <source>
        <dbReference type="EMBL" id="TLH51792.1"/>
    </source>
</evidence>
<dbReference type="KEGG" id="mmuc:C1S78_004920"/>
<gene>
    <name evidence="1" type="ORF">C1S78_004920</name>
    <name evidence="2" type="ORF">C1S78_04920</name>
</gene>
<accession>A0A8H2JA45</accession>
<dbReference type="EMBL" id="POTL01000001">
    <property type="protein sequence ID" value="TLH51792.1"/>
    <property type="molecule type" value="Genomic_DNA"/>
</dbReference>
<keyword evidence="3" id="KW-1185">Reference proteome</keyword>
<evidence type="ECO:0000313" key="1">
    <source>
        <dbReference type="EMBL" id="QPG70351.1"/>
    </source>
</evidence>
<dbReference type="GeneID" id="76724231"/>
<evidence type="ECO:0000313" key="3">
    <source>
        <dbReference type="Proteomes" id="UP000309231"/>
    </source>
</evidence>
<name>A0A8H2JA45_MYCMU</name>
<dbReference type="EMBL" id="CP062008">
    <property type="protein sequence ID" value="QPG70351.1"/>
    <property type="molecule type" value="Genomic_DNA"/>
</dbReference>
<protein>
    <submittedName>
        <fullName evidence="2">Uncharacterized protein</fullName>
    </submittedName>
</protein>